<dbReference type="Pfam" id="PF19807">
    <property type="entry name" value="DUF6290"/>
    <property type="match status" value="1"/>
</dbReference>
<name>A0A517D8I1_LIMRT</name>
<organism evidence="1 2">
    <name type="scientific">Limosilactobacillus reuteri</name>
    <name type="common">Lactobacillus reuteri</name>
    <dbReference type="NCBI Taxonomy" id="1598"/>
    <lineage>
        <taxon>Bacteria</taxon>
        <taxon>Bacillati</taxon>
        <taxon>Bacillota</taxon>
        <taxon>Bacilli</taxon>
        <taxon>Lactobacillales</taxon>
        <taxon>Lactobacillaceae</taxon>
        <taxon>Limosilactobacillus</taxon>
    </lineage>
</organism>
<sequence>MSNCYKSVLISFDSDTFGLIQRQAQAKGQDISEFMRDAVLDRLEDRLDYADAKKMILESNGKTVSRKEMMRRISF</sequence>
<keyword evidence="1" id="KW-0614">Plasmid</keyword>
<evidence type="ECO:0008006" key="3">
    <source>
        <dbReference type="Google" id="ProtNLM"/>
    </source>
</evidence>
<dbReference type="InterPro" id="IPR046257">
    <property type="entry name" value="DUF6290"/>
</dbReference>
<geneLocation type="plasmid" evidence="1 2">
    <name>unnamed</name>
</geneLocation>
<accession>A0A517D8I1</accession>
<gene>
    <name evidence="1" type="ORF">FOD75_11255</name>
</gene>
<evidence type="ECO:0000313" key="1">
    <source>
        <dbReference type="EMBL" id="QDR73662.1"/>
    </source>
</evidence>
<protein>
    <recommendedName>
        <fullName evidence="3">CopG family transcriptional regulator</fullName>
    </recommendedName>
</protein>
<dbReference type="RefSeq" id="WP_144228014.1">
    <property type="nucleotide sequence ID" value="NZ_CP041677.1"/>
</dbReference>
<dbReference type="EMBL" id="CP041677">
    <property type="protein sequence ID" value="QDR73662.1"/>
    <property type="molecule type" value="Genomic_DNA"/>
</dbReference>
<evidence type="ECO:0000313" key="2">
    <source>
        <dbReference type="Proteomes" id="UP000316394"/>
    </source>
</evidence>
<dbReference type="AlphaFoldDB" id="A0A517D8I1"/>
<proteinExistence type="predicted"/>
<dbReference type="Proteomes" id="UP000316394">
    <property type="component" value="Plasmid unnamed"/>
</dbReference>
<reference evidence="1 2" key="1">
    <citation type="submission" date="2019-07" db="EMBL/GenBank/DDBJ databases">
        <title>Gastrointestinal microbiota of Peromyscus leucopus, the white-footed mouse.</title>
        <authorList>
            <person name="Milovic A."/>
            <person name="Bassam K."/>
            <person name="Barbour A.G."/>
        </authorList>
    </citation>
    <scope>NUCLEOTIDE SEQUENCE [LARGE SCALE GENOMIC DNA]</scope>
    <source>
        <strain evidence="1 2">LL7</strain>
        <plasmid evidence="1 2">unnamed</plasmid>
    </source>
</reference>